<evidence type="ECO:0000256" key="3">
    <source>
        <dbReference type="ARBA" id="ARBA00022679"/>
    </source>
</evidence>
<keyword evidence="3" id="KW-0808">Transferase</keyword>
<feature type="region of interest" description="Disordered" evidence="9">
    <location>
        <begin position="103"/>
        <end position="136"/>
    </location>
</feature>
<dbReference type="PANTHER" id="PTHR46463">
    <property type="entry name" value="ZINC FINGER, RING/FYVE/PHD-TYPE"/>
    <property type="match status" value="1"/>
</dbReference>
<keyword evidence="4" id="KW-0479">Metal-binding</keyword>
<keyword evidence="6" id="KW-0833">Ubl conjugation pathway</keyword>
<evidence type="ECO:0000259" key="10">
    <source>
        <dbReference type="PROSITE" id="PS50089"/>
    </source>
</evidence>
<name>A0AAQ3QMB3_9LILI</name>
<dbReference type="InterPro" id="IPR013083">
    <property type="entry name" value="Znf_RING/FYVE/PHD"/>
</dbReference>
<dbReference type="Pfam" id="PF13639">
    <property type="entry name" value="zf-RING_2"/>
    <property type="match status" value="1"/>
</dbReference>
<dbReference type="EMBL" id="CP136896">
    <property type="protein sequence ID" value="WOL13290.1"/>
    <property type="molecule type" value="Genomic_DNA"/>
</dbReference>
<reference evidence="11 12" key="1">
    <citation type="submission" date="2023-10" db="EMBL/GenBank/DDBJ databases">
        <title>Chromosome-scale genome assembly provides insights into flower coloration mechanisms of Canna indica.</title>
        <authorList>
            <person name="Li C."/>
        </authorList>
    </citation>
    <scope>NUCLEOTIDE SEQUENCE [LARGE SCALE GENOMIC DNA]</scope>
    <source>
        <tissue evidence="11">Flower</tissue>
    </source>
</reference>
<feature type="compositionally biased region" description="Basic and acidic residues" evidence="9">
    <location>
        <begin position="110"/>
        <end position="136"/>
    </location>
</feature>
<dbReference type="PROSITE" id="PS50089">
    <property type="entry name" value="ZF_RING_2"/>
    <property type="match status" value="1"/>
</dbReference>
<dbReference type="SMART" id="SM00184">
    <property type="entry name" value="RING"/>
    <property type="match status" value="1"/>
</dbReference>
<proteinExistence type="predicted"/>
<evidence type="ECO:0000313" key="12">
    <source>
        <dbReference type="Proteomes" id="UP001327560"/>
    </source>
</evidence>
<dbReference type="InterPro" id="IPR001841">
    <property type="entry name" value="Znf_RING"/>
</dbReference>
<dbReference type="PANTHER" id="PTHR46463:SF89">
    <property type="entry name" value="E3 UBIQUITIN-PROTEIN LIGASE RHB1A-RELATED"/>
    <property type="match status" value="1"/>
</dbReference>
<evidence type="ECO:0000256" key="2">
    <source>
        <dbReference type="ARBA" id="ARBA00012483"/>
    </source>
</evidence>
<keyword evidence="7" id="KW-0862">Zinc</keyword>
<keyword evidence="12" id="KW-1185">Reference proteome</keyword>
<evidence type="ECO:0000256" key="7">
    <source>
        <dbReference type="ARBA" id="ARBA00022833"/>
    </source>
</evidence>
<evidence type="ECO:0000256" key="5">
    <source>
        <dbReference type="ARBA" id="ARBA00022771"/>
    </source>
</evidence>
<dbReference type="CDD" id="cd23116">
    <property type="entry name" value="RING-H2_AIRP1-like"/>
    <property type="match status" value="1"/>
</dbReference>
<dbReference type="SUPFAM" id="SSF57850">
    <property type="entry name" value="RING/U-box"/>
    <property type="match status" value="1"/>
</dbReference>
<evidence type="ECO:0000313" key="11">
    <source>
        <dbReference type="EMBL" id="WOL13290.1"/>
    </source>
</evidence>
<accession>A0AAQ3QMB3</accession>
<dbReference type="GO" id="GO:0008270">
    <property type="term" value="F:zinc ion binding"/>
    <property type="evidence" value="ECO:0007669"/>
    <property type="project" value="UniProtKB-KW"/>
</dbReference>
<dbReference type="EC" id="2.3.2.27" evidence="2"/>
<gene>
    <name evidence="11" type="ORF">Cni_G22059</name>
</gene>
<sequence>MESVRTRIRYSTGRIYYCKPFCIFLQFPQDLEEHEPLSSTSHGTLSAISSGLLIDTNLDTSTPDTYRAPPVPLPYDVGLANSQTVPRGVESCDTKTDHIHLANSQTTEETTGRFETSDCKNKTESEHNSSKITEDDVSKPIISHTDEEDVCPICLEEYDSDNPLIMTKCEHHFHLSCILEWMERSDTCAICDKVMMIDNTYNTFSVSSGQPY</sequence>
<evidence type="ECO:0000256" key="8">
    <source>
        <dbReference type="PROSITE-ProRule" id="PRU00175"/>
    </source>
</evidence>
<dbReference type="Proteomes" id="UP001327560">
    <property type="component" value="Chromosome 7"/>
</dbReference>
<protein>
    <recommendedName>
        <fullName evidence="2">RING-type E3 ubiquitin transferase</fullName>
        <ecNumber evidence="2">2.3.2.27</ecNumber>
    </recommendedName>
</protein>
<keyword evidence="5 8" id="KW-0863">Zinc-finger</keyword>
<comment type="catalytic activity">
    <reaction evidence="1">
        <text>S-ubiquitinyl-[E2 ubiquitin-conjugating enzyme]-L-cysteine + [acceptor protein]-L-lysine = [E2 ubiquitin-conjugating enzyme]-L-cysteine + N(6)-ubiquitinyl-[acceptor protein]-L-lysine.</text>
        <dbReference type="EC" id="2.3.2.27"/>
    </reaction>
</comment>
<evidence type="ECO:0000256" key="1">
    <source>
        <dbReference type="ARBA" id="ARBA00000900"/>
    </source>
</evidence>
<feature type="domain" description="RING-type" evidence="10">
    <location>
        <begin position="151"/>
        <end position="192"/>
    </location>
</feature>
<organism evidence="11 12">
    <name type="scientific">Canna indica</name>
    <name type="common">Indian-shot</name>
    <dbReference type="NCBI Taxonomy" id="4628"/>
    <lineage>
        <taxon>Eukaryota</taxon>
        <taxon>Viridiplantae</taxon>
        <taxon>Streptophyta</taxon>
        <taxon>Embryophyta</taxon>
        <taxon>Tracheophyta</taxon>
        <taxon>Spermatophyta</taxon>
        <taxon>Magnoliopsida</taxon>
        <taxon>Liliopsida</taxon>
        <taxon>Zingiberales</taxon>
        <taxon>Cannaceae</taxon>
        <taxon>Canna</taxon>
    </lineage>
</organism>
<dbReference type="GO" id="GO:0061630">
    <property type="term" value="F:ubiquitin protein ligase activity"/>
    <property type="evidence" value="ECO:0007669"/>
    <property type="project" value="UniProtKB-EC"/>
</dbReference>
<dbReference type="AlphaFoldDB" id="A0AAQ3QMB3"/>
<evidence type="ECO:0000256" key="9">
    <source>
        <dbReference type="SAM" id="MobiDB-lite"/>
    </source>
</evidence>
<evidence type="ECO:0000256" key="6">
    <source>
        <dbReference type="ARBA" id="ARBA00022786"/>
    </source>
</evidence>
<evidence type="ECO:0000256" key="4">
    <source>
        <dbReference type="ARBA" id="ARBA00022723"/>
    </source>
</evidence>
<dbReference type="Gene3D" id="3.30.40.10">
    <property type="entry name" value="Zinc/RING finger domain, C3HC4 (zinc finger)"/>
    <property type="match status" value="1"/>
</dbReference>